<protein>
    <recommendedName>
        <fullName evidence="1">Rho termination factor-like N-terminal domain-containing protein</fullName>
    </recommendedName>
</protein>
<dbReference type="AlphaFoldDB" id="A0A9D4EK10"/>
<comment type="caution">
    <text evidence="2">The sequence shown here is derived from an EMBL/GenBank/DDBJ whole genome shotgun (WGS) entry which is preliminary data.</text>
</comment>
<evidence type="ECO:0000313" key="3">
    <source>
        <dbReference type="Proteomes" id="UP000828390"/>
    </source>
</evidence>
<evidence type="ECO:0000313" key="2">
    <source>
        <dbReference type="EMBL" id="KAH3781210.1"/>
    </source>
</evidence>
<reference evidence="2" key="2">
    <citation type="submission" date="2020-11" db="EMBL/GenBank/DDBJ databases">
        <authorList>
            <person name="McCartney M.A."/>
            <person name="Auch B."/>
            <person name="Kono T."/>
            <person name="Mallez S."/>
            <person name="Becker A."/>
            <person name="Gohl D.M."/>
            <person name="Silverstein K.A.T."/>
            <person name="Koren S."/>
            <person name="Bechman K.B."/>
            <person name="Herman A."/>
            <person name="Abrahante J.E."/>
            <person name="Garbe J."/>
        </authorList>
    </citation>
    <scope>NUCLEOTIDE SEQUENCE</scope>
    <source>
        <strain evidence="2">Duluth1</strain>
        <tissue evidence="2">Whole animal</tissue>
    </source>
</reference>
<dbReference type="Gene3D" id="1.10.720.10">
    <property type="match status" value="1"/>
</dbReference>
<dbReference type="EMBL" id="JAIWYP010000008">
    <property type="protein sequence ID" value="KAH3781210.1"/>
    <property type="molecule type" value="Genomic_DNA"/>
</dbReference>
<accession>A0A9D4EK10</accession>
<keyword evidence="3" id="KW-1185">Reference proteome</keyword>
<proteinExistence type="predicted"/>
<sequence>MERKTVKQLKKAAKDLGLRRYLRLRKHELIAAMRGQPKGFHFSTSLFRSLQYQS</sequence>
<name>A0A9D4EK10_DREPO</name>
<dbReference type="Pfam" id="PF07498">
    <property type="entry name" value="Rho_N"/>
    <property type="match status" value="1"/>
</dbReference>
<evidence type="ECO:0000259" key="1">
    <source>
        <dbReference type="Pfam" id="PF07498"/>
    </source>
</evidence>
<feature type="domain" description="Rho termination factor-like N-terminal" evidence="1">
    <location>
        <begin position="2"/>
        <end position="32"/>
    </location>
</feature>
<organism evidence="2 3">
    <name type="scientific">Dreissena polymorpha</name>
    <name type="common">Zebra mussel</name>
    <name type="synonym">Mytilus polymorpha</name>
    <dbReference type="NCBI Taxonomy" id="45954"/>
    <lineage>
        <taxon>Eukaryota</taxon>
        <taxon>Metazoa</taxon>
        <taxon>Spiralia</taxon>
        <taxon>Lophotrochozoa</taxon>
        <taxon>Mollusca</taxon>
        <taxon>Bivalvia</taxon>
        <taxon>Autobranchia</taxon>
        <taxon>Heteroconchia</taxon>
        <taxon>Euheterodonta</taxon>
        <taxon>Imparidentia</taxon>
        <taxon>Neoheterodontei</taxon>
        <taxon>Myida</taxon>
        <taxon>Dreissenoidea</taxon>
        <taxon>Dreissenidae</taxon>
        <taxon>Dreissena</taxon>
    </lineage>
</organism>
<gene>
    <name evidence="2" type="ORF">DPMN_159036</name>
</gene>
<dbReference type="Proteomes" id="UP000828390">
    <property type="component" value="Unassembled WGS sequence"/>
</dbReference>
<dbReference type="SUPFAM" id="SSF68912">
    <property type="entry name" value="Rho N-terminal domain-like"/>
    <property type="match status" value="1"/>
</dbReference>
<dbReference type="InterPro" id="IPR011112">
    <property type="entry name" value="Rho-like_N"/>
</dbReference>
<reference evidence="2" key="1">
    <citation type="journal article" date="2019" name="bioRxiv">
        <title>The Genome of the Zebra Mussel, Dreissena polymorpha: A Resource for Invasive Species Research.</title>
        <authorList>
            <person name="McCartney M.A."/>
            <person name="Auch B."/>
            <person name="Kono T."/>
            <person name="Mallez S."/>
            <person name="Zhang Y."/>
            <person name="Obille A."/>
            <person name="Becker A."/>
            <person name="Abrahante J.E."/>
            <person name="Garbe J."/>
            <person name="Badalamenti J.P."/>
            <person name="Herman A."/>
            <person name="Mangelson H."/>
            <person name="Liachko I."/>
            <person name="Sullivan S."/>
            <person name="Sone E.D."/>
            <person name="Koren S."/>
            <person name="Silverstein K.A.T."/>
            <person name="Beckman K.B."/>
            <person name="Gohl D.M."/>
        </authorList>
    </citation>
    <scope>NUCLEOTIDE SEQUENCE</scope>
    <source>
        <strain evidence="2">Duluth1</strain>
        <tissue evidence="2">Whole animal</tissue>
    </source>
</reference>
<dbReference type="InterPro" id="IPR036269">
    <property type="entry name" value="Rho_N_sf"/>
</dbReference>
<dbReference type="GO" id="GO:0006353">
    <property type="term" value="P:DNA-templated transcription termination"/>
    <property type="evidence" value="ECO:0007669"/>
    <property type="project" value="InterPro"/>
</dbReference>